<feature type="compositionally biased region" description="Pro residues" evidence="2">
    <location>
        <begin position="515"/>
        <end position="529"/>
    </location>
</feature>
<feature type="compositionally biased region" description="Pro residues" evidence="2">
    <location>
        <begin position="404"/>
        <end position="414"/>
    </location>
</feature>
<dbReference type="InterPro" id="IPR013272">
    <property type="entry name" value="Vps72/YL1_C"/>
</dbReference>
<accession>A0ABR3VPN1</accession>
<dbReference type="PANTHER" id="PTHR13275">
    <property type="entry name" value="YL-1 PROTEIN TRANSCRIPTION FACTOR-LIKE 1"/>
    <property type="match status" value="1"/>
</dbReference>
<feature type="compositionally biased region" description="Acidic residues" evidence="2">
    <location>
        <begin position="31"/>
        <end position="43"/>
    </location>
</feature>
<organism evidence="4 5">
    <name type="scientific">Humicola insolens</name>
    <name type="common">Soft-rot fungus</name>
    <dbReference type="NCBI Taxonomy" id="85995"/>
    <lineage>
        <taxon>Eukaryota</taxon>
        <taxon>Fungi</taxon>
        <taxon>Dikarya</taxon>
        <taxon>Ascomycota</taxon>
        <taxon>Pezizomycotina</taxon>
        <taxon>Sordariomycetes</taxon>
        <taxon>Sordariomycetidae</taxon>
        <taxon>Sordariales</taxon>
        <taxon>Chaetomiaceae</taxon>
        <taxon>Mycothermus</taxon>
    </lineage>
</organism>
<feature type="compositionally biased region" description="Low complexity" evidence="2">
    <location>
        <begin position="553"/>
        <end position="566"/>
    </location>
</feature>
<protein>
    <recommendedName>
        <fullName evidence="3">Vps72/YL1 C-terminal domain-containing protein</fullName>
    </recommendedName>
</protein>
<evidence type="ECO:0000256" key="2">
    <source>
        <dbReference type="SAM" id="MobiDB-lite"/>
    </source>
</evidence>
<reference evidence="4 5" key="1">
    <citation type="journal article" date="2024" name="Commun. Biol.">
        <title>Comparative genomic analysis of thermophilic fungi reveals convergent evolutionary adaptations and gene losses.</title>
        <authorList>
            <person name="Steindorff A.S."/>
            <person name="Aguilar-Pontes M.V."/>
            <person name="Robinson A.J."/>
            <person name="Andreopoulos B."/>
            <person name="LaButti K."/>
            <person name="Kuo A."/>
            <person name="Mondo S."/>
            <person name="Riley R."/>
            <person name="Otillar R."/>
            <person name="Haridas S."/>
            <person name="Lipzen A."/>
            <person name="Grimwood J."/>
            <person name="Schmutz J."/>
            <person name="Clum A."/>
            <person name="Reid I.D."/>
            <person name="Moisan M.C."/>
            <person name="Butler G."/>
            <person name="Nguyen T.T.M."/>
            <person name="Dewar K."/>
            <person name="Conant G."/>
            <person name="Drula E."/>
            <person name="Henrissat B."/>
            <person name="Hansel C."/>
            <person name="Singer S."/>
            <person name="Hutchinson M.I."/>
            <person name="de Vries R.P."/>
            <person name="Natvig D.O."/>
            <person name="Powell A.J."/>
            <person name="Tsang A."/>
            <person name="Grigoriev I.V."/>
        </authorList>
    </citation>
    <scope>NUCLEOTIDE SEQUENCE [LARGE SCALE GENOMIC DNA]</scope>
    <source>
        <strain evidence="4 5">CBS 620.91</strain>
    </source>
</reference>
<evidence type="ECO:0000313" key="4">
    <source>
        <dbReference type="EMBL" id="KAL1843786.1"/>
    </source>
</evidence>
<dbReference type="Proteomes" id="UP001583172">
    <property type="component" value="Unassembled WGS sequence"/>
</dbReference>
<feature type="region of interest" description="Disordered" evidence="2">
    <location>
        <begin position="740"/>
        <end position="760"/>
    </location>
</feature>
<name>A0ABR3VPN1_HUMIN</name>
<dbReference type="InterPro" id="IPR046757">
    <property type="entry name" value="YL1_N"/>
</dbReference>
<dbReference type="Pfam" id="PF05764">
    <property type="entry name" value="YL1"/>
    <property type="match status" value="1"/>
</dbReference>
<feature type="region of interest" description="Disordered" evidence="2">
    <location>
        <begin position="457"/>
        <end position="589"/>
    </location>
</feature>
<feature type="compositionally biased region" description="Pro residues" evidence="2">
    <location>
        <begin position="427"/>
        <end position="438"/>
    </location>
</feature>
<feature type="compositionally biased region" description="Basic and acidic residues" evidence="2">
    <location>
        <begin position="123"/>
        <end position="135"/>
    </location>
</feature>
<dbReference type="SMART" id="SM00993">
    <property type="entry name" value="YL1_C"/>
    <property type="match status" value="1"/>
</dbReference>
<keyword evidence="5" id="KW-1185">Reference proteome</keyword>
<feature type="compositionally biased region" description="Low complexity" evidence="2">
    <location>
        <begin position="741"/>
        <end position="760"/>
    </location>
</feature>
<feature type="region of interest" description="Disordered" evidence="2">
    <location>
        <begin position="306"/>
        <end position="444"/>
    </location>
</feature>
<feature type="compositionally biased region" description="Pro residues" evidence="2">
    <location>
        <begin position="567"/>
        <end position="576"/>
    </location>
</feature>
<gene>
    <name evidence="4" type="ORF">VTJ49DRAFT_7496</name>
</gene>
<evidence type="ECO:0000259" key="3">
    <source>
        <dbReference type="SMART" id="SM00993"/>
    </source>
</evidence>
<feature type="region of interest" description="Disordered" evidence="2">
    <location>
        <begin position="1"/>
        <end position="211"/>
    </location>
</feature>
<feature type="domain" description="Vps72/YL1 C-terminal" evidence="3">
    <location>
        <begin position="630"/>
        <end position="659"/>
    </location>
</feature>
<comment type="caution">
    <text evidence="4">The sequence shown here is derived from an EMBL/GenBank/DDBJ whole genome shotgun (WGS) entry which is preliminary data.</text>
</comment>
<comment type="similarity">
    <text evidence="1">Belongs to the VPS72/YL1 family.</text>
</comment>
<feature type="compositionally biased region" description="Low complexity" evidence="2">
    <location>
        <begin position="415"/>
        <end position="426"/>
    </location>
</feature>
<feature type="compositionally biased region" description="Low complexity" evidence="2">
    <location>
        <begin position="389"/>
        <end position="403"/>
    </location>
</feature>
<evidence type="ECO:0000313" key="5">
    <source>
        <dbReference type="Proteomes" id="UP001583172"/>
    </source>
</evidence>
<dbReference type="Pfam" id="PF08265">
    <property type="entry name" value="YL1_C"/>
    <property type="match status" value="1"/>
</dbReference>
<feature type="compositionally biased region" description="Low complexity" evidence="2">
    <location>
        <begin position="12"/>
        <end position="26"/>
    </location>
</feature>
<feature type="compositionally biased region" description="Acidic residues" evidence="2">
    <location>
        <begin position="107"/>
        <end position="122"/>
    </location>
</feature>
<feature type="compositionally biased region" description="Acidic residues" evidence="2">
    <location>
        <begin position="76"/>
        <end position="100"/>
    </location>
</feature>
<evidence type="ECO:0000256" key="1">
    <source>
        <dbReference type="ARBA" id="ARBA00006832"/>
    </source>
</evidence>
<dbReference type="EMBL" id="JAZGSY010000009">
    <property type="protein sequence ID" value="KAL1843786.1"/>
    <property type="molecule type" value="Genomic_DNA"/>
</dbReference>
<sequence>MAATEDEPKSPSSSSSSLDDLSDLSSIGDTGDNDNDSDAEEPPQVEWLATSRSRRSTAGNRMKSLLANEEPAATDSDLELLFAEDEDDAGFTDDAAEDLSDVQMDSSSDDEDMEEKGDELEGEKELERQERERRAAERKRKKAQEAIPARFRKKVRIEQPAARPPRPKKKSERISWLPSPADMPTRASERQTTKLSKQQLHQKMVSDELRRRKQIERMEKKAKQLEAMKKPPKTQAERLAEAAITEKRNAKSLNRWEEAEKQREEERLRKIAALHSRKLDGPVVTFWSGIQELKEGQAKHVGNLVSMEEKAPRKKRQSAAAALAAKEATEAVTPTTPDAQDATKATAPQGVKTEQPDAPVLDSTTPAPPPLPPGSEASGAGPPPPMPALAPGQSPAQTSSQAPVPSPAPLPPKPSAASAAPVTTPAPMGPPPIPPPPLEARSNSSGVLAAPVLALPAGASPGIGQMSMPALPTPPAGPKPFLAAPNTGHQPSARPIPPSTSPAAVTPQPISTVPPATPAPQPTAPPPANSTPTPTTAVPPPPLPAIAGSQPAQGQPHPTQVQTQPPQAQPKPPQDPSAPTSNDPPREGKVTRSCIILQNFDEQAIKDKQVQAQILFGRKMNRLAKPAHPPLCVITNQPARYRDPKTGLPYYNAYAYREIQRVCRGDYKWSRLVEWFLDPSKAVPVEKPAEKPAESVLVPIDNDDCAAAGPAGVVKAEEKDGSPAVAAAVADEPRLAPIEGTAPVQAAAPAATTAAPAGSS</sequence>
<dbReference type="PANTHER" id="PTHR13275:SF4">
    <property type="entry name" value="VACUOLAR PROTEIN SORTING-ASSOCIATED PROTEIN 72 HOMOLOG"/>
    <property type="match status" value="1"/>
</dbReference>
<proteinExistence type="inferred from homology"/>